<dbReference type="PROSITE" id="PS50164">
    <property type="entry name" value="GIY_YIG"/>
    <property type="match status" value="1"/>
</dbReference>
<proteinExistence type="inferred from homology"/>
<dbReference type="PANTHER" id="PTHR34477:SF1">
    <property type="entry name" value="UPF0213 PROTEIN YHBQ"/>
    <property type="match status" value="1"/>
</dbReference>
<evidence type="ECO:0000256" key="1">
    <source>
        <dbReference type="ARBA" id="ARBA00007435"/>
    </source>
</evidence>
<dbReference type="AlphaFoldDB" id="A0A2K2UAT4"/>
<comment type="caution">
    <text evidence="3">The sequence shown here is derived from an EMBL/GenBank/DDBJ whole genome shotgun (WGS) entry which is preliminary data.</text>
</comment>
<dbReference type="CDD" id="cd10456">
    <property type="entry name" value="GIY-YIG_UPF0213"/>
    <property type="match status" value="1"/>
</dbReference>
<dbReference type="SUPFAM" id="SSF82771">
    <property type="entry name" value="GIY-YIG endonuclease"/>
    <property type="match status" value="1"/>
</dbReference>
<keyword evidence="4" id="KW-1185">Reference proteome</keyword>
<dbReference type="Proteomes" id="UP000236197">
    <property type="component" value="Unassembled WGS sequence"/>
</dbReference>
<dbReference type="Pfam" id="PF01541">
    <property type="entry name" value="GIY-YIG"/>
    <property type="match status" value="1"/>
</dbReference>
<dbReference type="InterPro" id="IPR000305">
    <property type="entry name" value="GIY-YIG_endonuc"/>
</dbReference>
<gene>
    <name evidence="3" type="ORF">C2L71_08035</name>
</gene>
<dbReference type="InterPro" id="IPR050190">
    <property type="entry name" value="UPF0213_domain"/>
</dbReference>
<dbReference type="OrthoDB" id="9797095at2"/>
<feature type="domain" description="GIY-YIG" evidence="2">
    <location>
        <begin position="2"/>
        <end position="77"/>
    </location>
</feature>
<evidence type="ECO:0000313" key="3">
    <source>
        <dbReference type="EMBL" id="PNV67426.1"/>
    </source>
</evidence>
<protein>
    <submittedName>
        <fullName evidence="3">GIY-YIG nuclease family protein</fullName>
    </submittedName>
</protein>
<sequence length="108" mass="12171">MPRYFMYVLSCADGTLYTGYTVDVEKRVAAHNAGKGAKYTRSRTPVELIACARFETKHEAMSAEYRFKCLTRPQKDRLVRCAAVDPFEEVLRTLMPGECPGDELAENG</sequence>
<dbReference type="EMBL" id="PPEK01000009">
    <property type="protein sequence ID" value="PNV67426.1"/>
    <property type="molecule type" value="Genomic_DNA"/>
</dbReference>
<evidence type="ECO:0000259" key="2">
    <source>
        <dbReference type="PROSITE" id="PS50164"/>
    </source>
</evidence>
<organism evidence="3 4">
    <name type="scientific">Enteroscipio rubneri</name>
    <dbReference type="NCBI Taxonomy" id="2070686"/>
    <lineage>
        <taxon>Bacteria</taxon>
        <taxon>Bacillati</taxon>
        <taxon>Actinomycetota</taxon>
        <taxon>Coriobacteriia</taxon>
        <taxon>Eggerthellales</taxon>
        <taxon>Eggerthellaceae</taxon>
        <taxon>Enteroscipio</taxon>
    </lineage>
</organism>
<accession>A0A2K2UAT4</accession>
<evidence type="ECO:0000313" key="4">
    <source>
        <dbReference type="Proteomes" id="UP000236197"/>
    </source>
</evidence>
<dbReference type="Gene3D" id="3.40.1440.10">
    <property type="entry name" value="GIY-YIG endonuclease"/>
    <property type="match status" value="1"/>
</dbReference>
<comment type="similarity">
    <text evidence="1">Belongs to the UPF0213 family.</text>
</comment>
<dbReference type="InterPro" id="IPR035901">
    <property type="entry name" value="GIY-YIG_endonuc_sf"/>
</dbReference>
<dbReference type="PANTHER" id="PTHR34477">
    <property type="entry name" value="UPF0213 PROTEIN YHBQ"/>
    <property type="match status" value="1"/>
</dbReference>
<reference evidence="4" key="1">
    <citation type="submission" date="2018-01" db="EMBL/GenBank/DDBJ databases">
        <title>Rubneribacter badeniensis gen. nov., sp. nov., and Colonibacter rubneri, gen. nov., sp. nov., WGS of new members of the Eggerthellaceae.</title>
        <authorList>
            <person name="Danylec N."/>
            <person name="Stoll D.A."/>
            <person name="Doetsch A."/>
            <person name="Kulling S.E."/>
            <person name="Huch M."/>
        </authorList>
    </citation>
    <scope>NUCLEOTIDE SEQUENCE [LARGE SCALE GENOMIC DNA]</scope>
    <source>
        <strain evidence="4">ResAG-96</strain>
    </source>
</reference>
<name>A0A2K2UAT4_9ACTN</name>